<accession>A0AAV4ZZZ2</accession>
<proteinExistence type="predicted"/>
<name>A0AAV4ZZZ2_9AGAM</name>
<evidence type="ECO:0000313" key="1">
    <source>
        <dbReference type="EMBL" id="GJJ05979.1"/>
    </source>
</evidence>
<comment type="caution">
    <text evidence="1">The sequence shown here is derived from an EMBL/GenBank/DDBJ whole genome shotgun (WGS) entry which is preliminary data.</text>
</comment>
<dbReference type="Proteomes" id="UP001050691">
    <property type="component" value="Unassembled WGS sequence"/>
</dbReference>
<gene>
    <name evidence="1" type="ORF">Clacol_000166</name>
</gene>
<protein>
    <recommendedName>
        <fullName evidence="3">F-box domain-containing protein</fullName>
    </recommendedName>
</protein>
<dbReference type="EMBL" id="BPWL01000001">
    <property type="protein sequence ID" value="GJJ05979.1"/>
    <property type="molecule type" value="Genomic_DNA"/>
</dbReference>
<keyword evidence="2" id="KW-1185">Reference proteome</keyword>
<evidence type="ECO:0000313" key="2">
    <source>
        <dbReference type="Proteomes" id="UP001050691"/>
    </source>
</evidence>
<sequence length="524" mass="60097">MPVILSEEIVLSQKSERDEAEQEENRHKNLLHNMGLPIHRLPPEILIEIINLSLPGPPTEFKPYPCFIFSWICRHWRSIVLDNPMFWNRIGFRYRSSKDITHPMVKEALLRSHPLPLDLAIYNRVSSFHELQGPDANRVRMLRLGSGVYNFQYPPLSYFTSLFPSLTILLLEDYYKMIDLSIEPLPLFQALDATIGSLGNLALPNNFSNLWWLQLRYELTFPLIPLLEALQNLPCLRVLSLFPLSARWNLPDLPKDLTLTFHHLEALSTGSPILQLITAPKLLYLQCTRYPESFFMSNENYDHFCGFDFSKITHIRIEMNYYEFEVYIMGRFKADTPEDDDIIPLMTGYSRKSAFDELISSYPNEFYVQIGLCAASGLLSLFAMIAKKSNGLKEIIFNAPEWADRNDLEKNIFLDALRSAKTICTLKVSGNDLVTFCGYLHDGTLCPNLERLSYSTQKEQDFLDPLLKLMTERNKTCPRPLEVELKGFSAIPPEALEPAGRLGLRLIQRPGDVSPNPSESLGNI</sequence>
<evidence type="ECO:0008006" key="3">
    <source>
        <dbReference type="Google" id="ProtNLM"/>
    </source>
</evidence>
<reference evidence="1" key="1">
    <citation type="submission" date="2021-10" db="EMBL/GenBank/DDBJ databases">
        <title>De novo Genome Assembly of Clathrus columnatus (Basidiomycota, Fungi) Using Illumina and Nanopore Sequence Data.</title>
        <authorList>
            <person name="Ogiso-Tanaka E."/>
            <person name="Itagaki H."/>
            <person name="Hosoya T."/>
            <person name="Hosaka K."/>
        </authorList>
    </citation>
    <scope>NUCLEOTIDE SEQUENCE</scope>
    <source>
        <strain evidence="1">MO-923</strain>
    </source>
</reference>
<dbReference type="AlphaFoldDB" id="A0AAV4ZZZ2"/>
<organism evidence="1 2">
    <name type="scientific">Clathrus columnatus</name>
    <dbReference type="NCBI Taxonomy" id="1419009"/>
    <lineage>
        <taxon>Eukaryota</taxon>
        <taxon>Fungi</taxon>
        <taxon>Dikarya</taxon>
        <taxon>Basidiomycota</taxon>
        <taxon>Agaricomycotina</taxon>
        <taxon>Agaricomycetes</taxon>
        <taxon>Phallomycetidae</taxon>
        <taxon>Phallales</taxon>
        <taxon>Clathraceae</taxon>
        <taxon>Clathrus</taxon>
    </lineage>
</organism>